<evidence type="ECO:0008006" key="3">
    <source>
        <dbReference type="Google" id="ProtNLM"/>
    </source>
</evidence>
<sequence>MLKNKTAFTMIEAIMVIVVMGIIAAVAIPRLENDSLQEASDQILSDIRYTQHLALTDDVTNPNNANWQTAFWGINFGTCTGGRPSYSITSDKNYDGASVVGEAAIDQLSGNPIFGNGVACEDSATSQRSFIGDKYGITGLIFAGSCNATTLVGFDRLGRLHVGYTGANNDYATYATALPCTITFTRNDGASFIIQINPETGYAFRTDQPDM</sequence>
<proteinExistence type="predicted"/>
<dbReference type="AlphaFoldDB" id="A0A0S4XNR9"/>
<dbReference type="Gene3D" id="3.30.700.10">
    <property type="entry name" value="Glycoprotein, Type 4 Pilin"/>
    <property type="match status" value="1"/>
</dbReference>
<reference evidence="2" key="1">
    <citation type="submission" date="2015-11" db="EMBL/GenBank/DDBJ databases">
        <authorList>
            <person name="Zhang Y."/>
            <person name="Guo Z."/>
        </authorList>
    </citation>
    <scope>NUCLEOTIDE SEQUENCE</scope>
    <source>
        <strain evidence="2">BN30871</strain>
    </source>
</reference>
<keyword evidence="1" id="KW-0812">Transmembrane</keyword>
<name>A0A0S4XNR9_9BACT</name>
<gene>
    <name evidence="2" type="ORF">BN3087_520021</name>
</gene>
<dbReference type="EMBL" id="FAXN01000054">
    <property type="protein sequence ID" value="CUV65952.1"/>
    <property type="molecule type" value="Genomic_DNA"/>
</dbReference>
<feature type="transmembrane region" description="Helical" evidence="1">
    <location>
        <begin position="7"/>
        <end position="28"/>
    </location>
</feature>
<dbReference type="InterPro" id="IPR045584">
    <property type="entry name" value="Pilin-like"/>
</dbReference>
<dbReference type="SUPFAM" id="SSF54523">
    <property type="entry name" value="Pili subunits"/>
    <property type="match status" value="1"/>
</dbReference>
<evidence type="ECO:0000256" key="1">
    <source>
        <dbReference type="SAM" id="Phobius"/>
    </source>
</evidence>
<evidence type="ECO:0000313" key="2">
    <source>
        <dbReference type="EMBL" id="CUV65952.1"/>
    </source>
</evidence>
<protein>
    <recommendedName>
        <fullName evidence="3">N-terminal methylation</fullName>
    </recommendedName>
</protein>
<accession>A0A0S4XNR9</accession>
<organism evidence="2">
    <name type="scientific">Sulfurovum sp. enrichment culture clone C5</name>
    <dbReference type="NCBI Taxonomy" id="497650"/>
    <lineage>
        <taxon>Bacteria</taxon>
        <taxon>Pseudomonadati</taxon>
        <taxon>Campylobacterota</taxon>
        <taxon>Epsilonproteobacteria</taxon>
        <taxon>Campylobacterales</taxon>
        <taxon>Sulfurovaceae</taxon>
        <taxon>Sulfurovum</taxon>
        <taxon>environmental samples</taxon>
    </lineage>
</organism>
<keyword evidence="1" id="KW-0472">Membrane</keyword>
<keyword evidence="1" id="KW-1133">Transmembrane helix</keyword>